<feature type="transmembrane region" description="Helical" evidence="7">
    <location>
        <begin position="485"/>
        <end position="508"/>
    </location>
</feature>
<evidence type="ECO:0000256" key="7">
    <source>
        <dbReference type="SAM" id="Phobius"/>
    </source>
</evidence>
<feature type="transmembrane region" description="Helical" evidence="7">
    <location>
        <begin position="62"/>
        <end position="89"/>
    </location>
</feature>
<keyword evidence="5 7" id="KW-0472">Membrane</keyword>
<feature type="transmembrane region" description="Helical" evidence="7">
    <location>
        <begin position="211"/>
        <end position="233"/>
    </location>
</feature>
<feature type="transmembrane region" description="Helical" evidence="7">
    <location>
        <begin position="245"/>
        <end position="267"/>
    </location>
</feature>
<feature type="transmembrane region" description="Helical" evidence="7">
    <location>
        <begin position="600"/>
        <end position="623"/>
    </location>
</feature>
<dbReference type="AlphaFoldDB" id="E2SFP1"/>
<dbReference type="PANTHER" id="PTHR34820">
    <property type="entry name" value="INNER MEMBRANE PROTEIN YEBZ"/>
    <property type="match status" value="1"/>
</dbReference>
<keyword evidence="3 7" id="KW-0812">Transmembrane</keyword>
<evidence type="ECO:0000256" key="2">
    <source>
        <dbReference type="ARBA" id="ARBA00022475"/>
    </source>
</evidence>
<dbReference type="OrthoDB" id="5241646at2"/>
<comment type="caution">
    <text evidence="9">The sequence shown here is derived from an EMBL/GenBank/DDBJ whole genome shotgun (WGS) entry which is preliminary data.</text>
</comment>
<feature type="transmembrane region" description="Helical" evidence="7">
    <location>
        <begin position="528"/>
        <end position="546"/>
    </location>
</feature>
<protein>
    <submittedName>
        <fullName evidence="9">CytoChrome c oxidase Caa3 assembly factor</fullName>
    </submittedName>
</protein>
<proteinExistence type="predicted"/>
<reference evidence="9" key="1">
    <citation type="submission" date="2010-08" db="EMBL/GenBank/DDBJ databases">
        <authorList>
            <person name="Muzny D."/>
            <person name="Qin X."/>
            <person name="Buhay C."/>
            <person name="Dugan-Rocha S."/>
            <person name="Ding Y."/>
            <person name="Chen G."/>
            <person name="Hawes A."/>
            <person name="Holder M."/>
            <person name="Jhangiani S."/>
            <person name="Johnson A."/>
            <person name="Khan Z."/>
            <person name="Li Z."/>
            <person name="Liu W."/>
            <person name="Liu X."/>
            <person name="Perez L."/>
            <person name="Shen H."/>
            <person name="Wang Q."/>
            <person name="Watt J."/>
            <person name="Xi L."/>
            <person name="Xin Y."/>
            <person name="Zhou J."/>
            <person name="Deng J."/>
            <person name="Jiang H."/>
            <person name="Liu Y."/>
            <person name="Qu J."/>
            <person name="Song X.-Z."/>
            <person name="Zhang L."/>
            <person name="Villasana D."/>
            <person name="Johnson A."/>
            <person name="Liu J."/>
            <person name="Liyanage D."/>
            <person name="Lorensuhewa L."/>
            <person name="Robinson T."/>
            <person name="Song A."/>
            <person name="Song B.-B."/>
            <person name="Dinh H."/>
            <person name="Thornton R."/>
            <person name="Coyle M."/>
            <person name="Francisco L."/>
            <person name="Jackson L."/>
            <person name="Javaid M."/>
            <person name="Korchina V."/>
            <person name="Kovar C."/>
            <person name="Mata R."/>
            <person name="Mathew T."/>
            <person name="Ngo R."/>
            <person name="Nguyen L."/>
            <person name="Nguyen N."/>
            <person name="Okwuonu G."/>
            <person name="Ongeri F."/>
            <person name="Pham C."/>
            <person name="Simmons D."/>
            <person name="Wilczek-Boney K."/>
            <person name="Hale W."/>
            <person name="Jakkamsetti A."/>
            <person name="Pham P."/>
            <person name="Ruth R."/>
            <person name="San Lucas F."/>
            <person name="Warren J."/>
            <person name="Zhang J."/>
            <person name="Zhao Z."/>
            <person name="Zhou C."/>
            <person name="Zhu D."/>
            <person name="Lee S."/>
            <person name="Bess C."/>
            <person name="Blankenburg K."/>
            <person name="Forbes L."/>
            <person name="Fu Q."/>
            <person name="Gubbala S."/>
            <person name="Hirani K."/>
            <person name="Jayaseelan J.C."/>
            <person name="Lara F."/>
            <person name="Munidasa M."/>
            <person name="Palculict T."/>
            <person name="Patil S."/>
            <person name="Pu L.-L."/>
            <person name="Saada N."/>
            <person name="Tang L."/>
            <person name="Weissenberger G."/>
            <person name="Zhu Y."/>
            <person name="Hemphill L."/>
            <person name="Shang Y."/>
            <person name="Youmans B."/>
            <person name="Ayvaz T."/>
            <person name="Ross M."/>
            <person name="Santibanez J."/>
            <person name="Aqrawi P."/>
            <person name="Gross S."/>
            <person name="Joshi V."/>
            <person name="Fowler G."/>
            <person name="Nazareth L."/>
            <person name="Reid J."/>
            <person name="Worley K."/>
            <person name="Petrosino J."/>
            <person name="Highlander S."/>
            <person name="Gibbs R."/>
        </authorList>
    </citation>
    <scope>NUCLEOTIDE SEQUENCE [LARGE SCALE GENOMIC DNA]</scope>
    <source>
        <strain evidence="9">DSM 15272</strain>
    </source>
</reference>
<evidence type="ECO:0000256" key="6">
    <source>
        <dbReference type="SAM" id="MobiDB-lite"/>
    </source>
</evidence>
<feature type="transmembrane region" description="Helical" evidence="7">
    <location>
        <begin position="320"/>
        <end position="337"/>
    </location>
</feature>
<dbReference type="InterPro" id="IPR008457">
    <property type="entry name" value="Cu-R_CopD_dom"/>
</dbReference>
<dbReference type="Proteomes" id="UP000003111">
    <property type="component" value="Unassembled WGS sequence"/>
</dbReference>
<dbReference type="Pfam" id="PF09678">
    <property type="entry name" value="Caa3_CtaG"/>
    <property type="match status" value="1"/>
</dbReference>
<evidence type="ECO:0000256" key="3">
    <source>
        <dbReference type="ARBA" id="ARBA00022692"/>
    </source>
</evidence>
<evidence type="ECO:0000313" key="10">
    <source>
        <dbReference type="Proteomes" id="UP000003111"/>
    </source>
</evidence>
<sequence>MTDVHLPRTASNGRPGRRLTGLSIAIASTVGFAALAGSLLLSGAEPRPPTTGIPDPGVLVGWLVPAASLTSDLAGIVAVGFLVLAALLMPSPGPDAQGLAVEAVRLARRAAGVWCVATIVLMVATTADVFAVMLGDLRVNLLLALVRDSEIGRGLALQALGALILALALRWTIGTRALLGWSVFALAAMAPSALTGHAASAGSHSLASVSLYLHVAAVAVWVGGLVALGWLASHGSRRLEVAVRRYSNVALACFVVIGISGVLSAVLRATDLEQLAASPYGRLVGLKLLAYVVLGGFGWWQRHRIVRSGGAFRSMARLEVTVMVAAVGIAVALSRTPTPGGELFLTPAEDLLGGPMPSAPTLGRLVLGWYPSGVGLAVVGFGAVGYALAVATVRRHARTWPLWRTASWSGGIMIVAWATSGGLGAYSHVLFSAHVANQALLAAVAAPLLVLGAPGSLAQQALPGARLTGENSPRDVLRSVGRSQLVGVATHPAVALAVTIASACLLYFTPLFTTIMSSLLGHLGMEIATLSIGTLFFTSVIGSSLVPTRSPRLRALAAGALFVLTACFSAALLSATTPVGGAYWQALERPFSTDLLADQWLGAVLALGLAGPAMVTASVLLIVQTRSPRQSADPVLASPGPPTTLRTLPTTTDGDS</sequence>
<keyword evidence="2" id="KW-1003">Cell membrane</keyword>
<dbReference type="PANTHER" id="PTHR34820:SF4">
    <property type="entry name" value="INNER MEMBRANE PROTEIN YEBZ"/>
    <property type="match status" value="1"/>
</dbReference>
<feature type="transmembrane region" description="Helical" evidence="7">
    <location>
        <begin position="110"/>
        <end position="134"/>
    </location>
</feature>
<feature type="transmembrane region" description="Helical" evidence="7">
    <location>
        <begin position="558"/>
        <end position="580"/>
    </location>
</feature>
<accession>E2SFP1</accession>
<dbReference type="GO" id="GO:0005886">
    <property type="term" value="C:plasma membrane"/>
    <property type="evidence" value="ECO:0007669"/>
    <property type="project" value="UniProtKB-SubCell"/>
</dbReference>
<feature type="transmembrane region" description="Helical" evidence="7">
    <location>
        <begin position="405"/>
        <end position="427"/>
    </location>
</feature>
<evidence type="ECO:0000256" key="1">
    <source>
        <dbReference type="ARBA" id="ARBA00004651"/>
    </source>
</evidence>
<feature type="compositionally biased region" description="Low complexity" evidence="6">
    <location>
        <begin position="643"/>
        <end position="656"/>
    </location>
</feature>
<feature type="transmembrane region" description="Helical" evidence="7">
    <location>
        <begin position="21"/>
        <end position="42"/>
    </location>
</feature>
<dbReference type="EMBL" id="ACLF03000013">
    <property type="protein sequence ID" value="EFQ82008.1"/>
    <property type="molecule type" value="Genomic_DNA"/>
</dbReference>
<feature type="domain" description="Copper resistance protein D" evidence="8">
    <location>
        <begin position="242"/>
        <end position="333"/>
    </location>
</feature>
<dbReference type="RefSeq" id="WP_007079057.1">
    <property type="nucleotide sequence ID" value="NZ_CM001024.1"/>
</dbReference>
<name>E2SFP1_9ACTN</name>
<dbReference type="eggNOG" id="COG3336">
    <property type="taxonomic scope" value="Bacteria"/>
</dbReference>
<keyword evidence="10" id="KW-1185">Reference proteome</keyword>
<dbReference type="InterPro" id="IPR032694">
    <property type="entry name" value="CopC/D"/>
</dbReference>
<feature type="region of interest" description="Disordered" evidence="6">
    <location>
        <begin position="631"/>
        <end position="656"/>
    </location>
</feature>
<dbReference type="HOGENOM" id="CLU_016803_0_0_11"/>
<evidence type="ECO:0000256" key="5">
    <source>
        <dbReference type="ARBA" id="ARBA00023136"/>
    </source>
</evidence>
<dbReference type="Pfam" id="PF05425">
    <property type="entry name" value="CopD"/>
    <property type="match status" value="1"/>
</dbReference>
<dbReference type="InterPro" id="IPR019108">
    <property type="entry name" value="Caa3_assmbl_CtaG-rel"/>
</dbReference>
<evidence type="ECO:0000313" key="9">
    <source>
        <dbReference type="EMBL" id="EFQ82008.1"/>
    </source>
</evidence>
<feature type="transmembrane region" description="Helical" evidence="7">
    <location>
        <begin position="279"/>
        <end position="300"/>
    </location>
</feature>
<feature type="transmembrane region" description="Helical" evidence="7">
    <location>
        <begin position="178"/>
        <end position="199"/>
    </location>
</feature>
<keyword evidence="4 7" id="KW-1133">Transmembrane helix</keyword>
<feature type="transmembrane region" description="Helical" evidence="7">
    <location>
        <begin position="369"/>
        <end position="393"/>
    </location>
</feature>
<dbReference type="STRING" id="585531.HMPREF0063_12850"/>
<evidence type="ECO:0000259" key="8">
    <source>
        <dbReference type="Pfam" id="PF05425"/>
    </source>
</evidence>
<dbReference type="GO" id="GO:0006825">
    <property type="term" value="P:copper ion transport"/>
    <property type="evidence" value="ECO:0007669"/>
    <property type="project" value="InterPro"/>
</dbReference>
<gene>
    <name evidence="9" type="ORF">HMPREF0063_12850</name>
</gene>
<feature type="transmembrane region" description="Helical" evidence="7">
    <location>
        <begin position="154"/>
        <end position="171"/>
    </location>
</feature>
<evidence type="ECO:0000256" key="4">
    <source>
        <dbReference type="ARBA" id="ARBA00022989"/>
    </source>
</evidence>
<feature type="transmembrane region" description="Helical" evidence="7">
    <location>
        <begin position="439"/>
        <end position="458"/>
    </location>
</feature>
<organism evidence="9 10">
    <name type="scientific">Aeromicrobium marinum DSM 15272</name>
    <dbReference type="NCBI Taxonomy" id="585531"/>
    <lineage>
        <taxon>Bacteria</taxon>
        <taxon>Bacillati</taxon>
        <taxon>Actinomycetota</taxon>
        <taxon>Actinomycetes</taxon>
        <taxon>Propionibacteriales</taxon>
        <taxon>Nocardioidaceae</taxon>
        <taxon>Aeromicrobium</taxon>
    </lineage>
</organism>
<comment type="subcellular location">
    <subcellularLocation>
        <location evidence="1">Cell membrane</location>
        <topology evidence="1">Multi-pass membrane protein</topology>
    </subcellularLocation>
</comment>